<comment type="caution">
    <text evidence="5">The sequence shown here is derived from an EMBL/GenBank/DDBJ whole genome shotgun (WGS) entry which is preliminary data.</text>
</comment>
<dbReference type="RefSeq" id="WP_027851390.1">
    <property type="nucleotide sequence ID" value="NZ_BSOR01000032.1"/>
</dbReference>
<dbReference type="Proteomes" id="UP001156682">
    <property type="component" value="Unassembled WGS sequence"/>
</dbReference>
<keyword evidence="3" id="KW-0812">Transmembrane</keyword>
<evidence type="ECO:0000256" key="3">
    <source>
        <dbReference type="SAM" id="Phobius"/>
    </source>
</evidence>
<name>A0ABQ5ZW74_9GAMM</name>
<feature type="coiled-coil region" evidence="2">
    <location>
        <begin position="39"/>
        <end position="76"/>
    </location>
</feature>
<dbReference type="Gene3D" id="3.30.1330.60">
    <property type="entry name" value="OmpA-like domain"/>
    <property type="match status" value="1"/>
</dbReference>
<evidence type="ECO:0000259" key="4">
    <source>
        <dbReference type="PROSITE" id="PS51123"/>
    </source>
</evidence>
<evidence type="ECO:0000313" key="6">
    <source>
        <dbReference type="Proteomes" id="UP001156682"/>
    </source>
</evidence>
<evidence type="ECO:0000256" key="2">
    <source>
        <dbReference type="SAM" id="Coils"/>
    </source>
</evidence>
<dbReference type="PANTHER" id="PTHR30329">
    <property type="entry name" value="STATOR ELEMENT OF FLAGELLAR MOTOR COMPLEX"/>
    <property type="match status" value="1"/>
</dbReference>
<keyword evidence="6" id="KW-1185">Reference proteome</keyword>
<evidence type="ECO:0000256" key="1">
    <source>
        <dbReference type="PROSITE-ProRule" id="PRU00473"/>
    </source>
</evidence>
<feature type="domain" description="OmpA-like" evidence="4">
    <location>
        <begin position="93"/>
        <end position="235"/>
    </location>
</feature>
<dbReference type="InterPro" id="IPR050330">
    <property type="entry name" value="Bact_OuterMem_StrucFunc"/>
</dbReference>
<dbReference type="EMBL" id="BSOR01000032">
    <property type="protein sequence ID" value="GLR64435.1"/>
    <property type="molecule type" value="Genomic_DNA"/>
</dbReference>
<organism evidence="5 6">
    <name type="scientific">Marinospirillum insulare</name>
    <dbReference type="NCBI Taxonomy" id="217169"/>
    <lineage>
        <taxon>Bacteria</taxon>
        <taxon>Pseudomonadati</taxon>
        <taxon>Pseudomonadota</taxon>
        <taxon>Gammaproteobacteria</taxon>
        <taxon>Oceanospirillales</taxon>
        <taxon>Oceanospirillaceae</taxon>
        <taxon>Marinospirillum</taxon>
    </lineage>
</organism>
<reference evidence="6" key="1">
    <citation type="journal article" date="2019" name="Int. J. Syst. Evol. Microbiol.">
        <title>The Global Catalogue of Microorganisms (GCM) 10K type strain sequencing project: providing services to taxonomists for standard genome sequencing and annotation.</title>
        <authorList>
            <consortium name="The Broad Institute Genomics Platform"/>
            <consortium name="The Broad Institute Genome Sequencing Center for Infectious Disease"/>
            <person name="Wu L."/>
            <person name="Ma J."/>
        </authorList>
    </citation>
    <scope>NUCLEOTIDE SEQUENCE [LARGE SCALE GENOMIC DNA]</scope>
    <source>
        <strain evidence="6">NBRC 100033</strain>
    </source>
</reference>
<protein>
    <submittedName>
        <fullName evidence="5">Chemotaxis protein MotB</fullName>
    </submittedName>
</protein>
<keyword evidence="1 3" id="KW-0472">Membrane</keyword>
<dbReference type="PANTHER" id="PTHR30329:SF20">
    <property type="entry name" value="EXPORTED PROTEIN"/>
    <property type="match status" value="1"/>
</dbReference>
<dbReference type="SUPFAM" id="SSF103088">
    <property type="entry name" value="OmpA-like"/>
    <property type="match status" value="1"/>
</dbReference>
<dbReference type="PROSITE" id="PS51123">
    <property type="entry name" value="OMPA_2"/>
    <property type="match status" value="1"/>
</dbReference>
<evidence type="ECO:0000313" key="5">
    <source>
        <dbReference type="EMBL" id="GLR64435.1"/>
    </source>
</evidence>
<dbReference type="InterPro" id="IPR036737">
    <property type="entry name" value="OmpA-like_sf"/>
</dbReference>
<feature type="transmembrane region" description="Helical" evidence="3">
    <location>
        <begin position="23"/>
        <end position="43"/>
    </location>
</feature>
<keyword evidence="2" id="KW-0175">Coiled coil</keyword>
<proteinExistence type="predicted"/>
<gene>
    <name evidence="5" type="ORF">GCM10007878_18730</name>
</gene>
<accession>A0ABQ5ZW74</accession>
<keyword evidence="3" id="KW-1133">Transmembrane helix</keyword>
<dbReference type="InterPro" id="IPR006665">
    <property type="entry name" value="OmpA-like"/>
</dbReference>
<sequence>MRKYHKAPPVDEENSYWMSFSDVMSALLVIFILAAVALMVQLLETEAELKEKVDKLDQEIQQLKIAEKVRKTILEEAAEELTKLGIQVVVSENDSVLRIPNDLLGFSTAAYEIQPQFHETAYAIGKVLHKVISREDRIDYLDTIFIEGHTDNRSFNGVLGKGNWGLSTFRAITLWQFWTNSLPARLSLQEMLNKDDQRLFSVSGYAETRPVTKQQITLEELSANRRIDIRITIRRPKSQEIERAQLNIIEK</sequence>